<gene>
    <name evidence="1" type="ORF">S01H1_51936</name>
</gene>
<organism evidence="1">
    <name type="scientific">marine sediment metagenome</name>
    <dbReference type="NCBI Taxonomy" id="412755"/>
    <lineage>
        <taxon>unclassified sequences</taxon>
        <taxon>metagenomes</taxon>
        <taxon>ecological metagenomes</taxon>
    </lineage>
</organism>
<protein>
    <recommendedName>
        <fullName evidence="2">FAD/NAD(P)-binding domain-containing protein</fullName>
    </recommendedName>
</protein>
<proteinExistence type="predicted"/>
<evidence type="ECO:0008006" key="2">
    <source>
        <dbReference type="Google" id="ProtNLM"/>
    </source>
</evidence>
<dbReference type="SUPFAM" id="SSF51905">
    <property type="entry name" value="FAD/NAD(P)-binding domain"/>
    <property type="match status" value="1"/>
</dbReference>
<dbReference type="AlphaFoldDB" id="X0WQJ2"/>
<dbReference type="Gene3D" id="3.40.50.720">
    <property type="entry name" value="NAD(P)-binding Rossmann-like Domain"/>
    <property type="match status" value="1"/>
</dbReference>
<accession>X0WQJ2</accession>
<sequence>MKKVIVVGSGPAGMASAYCAAKAGAQVVLLDENSH</sequence>
<reference evidence="1" key="1">
    <citation type="journal article" date="2014" name="Front. Microbiol.">
        <title>High frequency of phylogenetically diverse reductive dehalogenase-homologous genes in deep subseafloor sedimentary metagenomes.</title>
        <authorList>
            <person name="Kawai M."/>
            <person name="Futagami T."/>
            <person name="Toyoda A."/>
            <person name="Takaki Y."/>
            <person name="Nishi S."/>
            <person name="Hori S."/>
            <person name="Arai W."/>
            <person name="Tsubouchi T."/>
            <person name="Morono Y."/>
            <person name="Uchiyama I."/>
            <person name="Ito T."/>
            <person name="Fujiyama A."/>
            <person name="Inagaki F."/>
            <person name="Takami H."/>
        </authorList>
    </citation>
    <scope>NUCLEOTIDE SEQUENCE</scope>
    <source>
        <strain evidence="1">Expedition CK06-06</strain>
    </source>
</reference>
<dbReference type="Pfam" id="PF12831">
    <property type="entry name" value="FAD_oxidored"/>
    <property type="match status" value="1"/>
</dbReference>
<evidence type="ECO:0000313" key="1">
    <source>
        <dbReference type="EMBL" id="GAG26803.1"/>
    </source>
</evidence>
<dbReference type="EMBL" id="BARS01033549">
    <property type="protein sequence ID" value="GAG26803.1"/>
    <property type="molecule type" value="Genomic_DNA"/>
</dbReference>
<dbReference type="InterPro" id="IPR036188">
    <property type="entry name" value="FAD/NAD-bd_sf"/>
</dbReference>
<comment type="caution">
    <text evidence="1">The sequence shown here is derived from an EMBL/GenBank/DDBJ whole genome shotgun (WGS) entry which is preliminary data.</text>
</comment>
<name>X0WQJ2_9ZZZZ</name>
<feature type="non-terminal residue" evidence="1">
    <location>
        <position position="35"/>
    </location>
</feature>